<evidence type="ECO:0000259" key="6">
    <source>
        <dbReference type="Pfam" id="PF00291"/>
    </source>
</evidence>
<reference evidence="7 8" key="1">
    <citation type="submission" date="2020-03" db="EMBL/GenBank/DDBJ databases">
        <title>Whole genome shotgun sequence of Phytohabitans flavus NBRC 107702.</title>
        <authorList>
            <person name="Komaki H."/>
            <person name="Tamura T."/>
        </authorList>
    </citation>
    <scope>NUCLEOTIDE SEQUENCE [LARGE SCALE GENOMIC DNA]</scope>
    <source>
        <strain evidence="7 8">NBRC 107702</strain>
    </source>
</reference>
<dbReference type="KEGG" id="pfla:Pflav_074950"/>
<reference evidence="7 8" key="2">
    <citation type="submission" date="2020-03" db="EMBL/GenBank/DDBJ databases">
        <authorList>
            <person name="Ichikawa N."/>
            <person name="Kimura A."/>
            <person name="Kitahashi Y."/>
            <person name="Uohara A."/>
        </authorList>
    </citation>
    <scope>NUCLEOTIDE SEQUENCE [LARGE SCALE GENOMIC DNA]</scope>
    <source>
        <strain evidence="7 8">NBRC 107702</strain>
    </source>
</reference>
<proteinExistence type="inferred from homology"/>
<protein>
    <submittedName>
        <fullName evidence="7">1-aminocyclopropane-1-carboxylate deaminase</fullName>
    </submittedName>
</protein>
<dbReference type="GO" id="GO:1901605">
    <property type="term" value="P:alpha-amino acid metabolic process"/>
    <property type="evidence" value="ECO:0007669"/>
    <property type="project" value="UniProtKB-ARBA"/>
</dbReference>
<evidence type="ECO:0000256" key="2">
    <source>
        <dbReference type="ARBA" id="ARBA00008639"/>
    </source>
</evidence>
<feature type="domain" description="Tryptophan synthase beta chain-like PALP" evidence="6">
    <location>
        <begin position="51"/>
        <end position="318"/>
    </location>
</feature>
<feature type="modified residue" description="N6-(pyridoxal phosphate)lysine" evidence="5">
    <location>
        <position position="72"/>
    </location>
</feature>
<comment type="cofactor">
    <cofactor evidence="1">
        <name>pyridoxal 5'-phosphate</name>
        <dbReference type="ChEBI" id="CHEBI:597326"/>
    </cofactor>
</comment>
<dbReference type="Pfam" id="PF00291">
    <property type="entry name" value="PALP"/>
    <property type="match status" value="1"/>
</dbReference>
<evidence type="ECO:0000256" key="3">
    <source>
        <dbReference type="ARBA" id="ARBA00022898"/>
    </source>
</evidence>
<name>A0A6F8Y4R4_9ACTN</name>
<keyword evidence="3 5" id="KW-0663">Pyridoxal phosphate</keyword>
<evidence type="ECO:0000313" key="8">
    <source>
        <dbReference type="Proteomes" id="UP000502508"/>
    </source>
</evidence>
<dbReference type="Gene3D" id="3.40.50.1100">
    <property type="match status" value="2"/>
</dbReference>
<dbReference type="InterPro" id="IPR001926">
    <property type="entry name" value="TrpB-like_PALP"/>
</dbReference>
<dbReference type="InterPro" id="IPR036052">
    <property type="entry name" value="TrpB-like_PALP_sf"/>
</dbReference>
<sequence>MAAGDLCSAEGIDKRRHRYRGRVLGGLAPVRPFEPRVPSPVSELRDERLAPFGVRLHLKRDDLIHPEIPGNKWRKLKYNLAAAREQGHRTLLTFGGAYSNHIRAVAAAGRYFGFATIGVIRGEERLPLNPTLAYATECGMRLVYLDRTAYRTKADPQVIAGLRRSFGDFYLVPEGGSNALAVRGCAELPAEIPFAFDHICCPIGTGGTLAGIALGLTDGQHATGFSALKGGDFLANEVRRLQAEYGQVTANWSVETGHHFGGYARRTAELDDFIKDFEERHAIALEWVYVAKMLYGVFALVRAGHFKPGSVIVAVVTG</sequence>
<dbReference type="Proteomes" id="UP000502508">
    <property type="component" value="Chromosome"/>
</dbReference>
<gene>
    <name evidence="7" type="ORF">Pflav_074950</name>
</gene>
<evidence type="ECO:0000256" key="4">
    <source>
        <dbReference type="PIRSR" id="PIRSR006278-1"/>
    </source>
</evidence>
<accession>A0A6F8Y4R4</accession>
<keyword evidence="8" id="KW-1185">Reference proteome</keyword>
<feature type="active site" description="Nucleophile" evidence="4">
    <location>
        <position position="99"/>
    </location>
</feature>
<evidence type="ECO:0000313" key="7">
    <source>
        <dbReference type="EMBL" id="BCB81085.1"/>
    </source>
</evidence>
<dbReference type="AlphaFoldDB" id="A0A6F8Y4R4"/>
<dbReference type="PANTHER" id="PTHR43780:SF2">
    <property type="entry name" value="1-AMINOCYCLOPROPANE-1-CARBOXYLATE DEAMINASE-RELATED"/>
    <property type="match status" value="1"/>
</dbReference>
<evidence type="ECO:0000256" key="1">
    <source>
        <dbReference type="ARBA" id="ARBA00001933"/>
    </source>
</evidence>
<dbReference type="InterPro" id="IPR027278">
    <property type="entry name" value="ACCD_DCysDesulf"/>
</dbReference>
<dbReference type="GO" id="GO:0019148">
    <property type="term" value="F:D-cysteine desulfhydrase activity"/>
    <property type="evidence" value="ECO:0007669"/>
    <property type="project" value="TreeGrafter"/>
</dbReference>
<dbReference type="EMBL" id="AP022870">
    <property type="protein sequence ID" value="BCB81085.1"/>
    <property type="molecule type" value="Genomic_DNA"/>
</dbReference>
<dbReference type="SUPFAM" id="SSF53686">
    <property type="entry name" value="Tryptophan synthase beta subunit-like PLP-dependent enzymes"/>
    <property type="match status" value="1"/>
</dbReference>
<organism evidence="7 8">
    <name type="scientific">Phytohabitans flavus</name>
    <dbReference type="NCBI Taxonomy" id="1076124"/>
    <lineage>
        <taxon>Bacteria</taxon>
        <taxon>Bacillati</taxon>
        <taxon>Actinomycetota</taxon>
        <taxon>Actinomycetes</taxon>
        <taxon>Micromonosporales</taxon>
        <taxon>Micromonosporaceae</taxon>
    </lineage>
</organism>
<comment type="similarity">
    <text evidence="2">Belongs to the ACC deaminase/D-cysteine desulfhydrase family.</text>
</comment>
<dbReference type="PIRSF" id="PIRSF006278">
    <property type="entry name" value="ACCD_DCysDesulf"/>
    <property type="match status" value="1"/>
</dbReference>
<dbReference type="PANTHER" id="PTHR43780">
    <property type="entry name" value="1-AMINOCYCLOPROPANE-1-CARBOXYLATE DEAMINASE-RELATED"/>
    <property type="match status" value="1"/>
</dbReference>
<evidence type="ECO:0000256" key="5">
    <source>
        <dbReference type="PIRSR" id="PIRSR006278-2"/>
    </source>
</evidence>